<organism evidence="1">
    <name type="scientific">marine sediment metagenome</name>
    <dbReference type="NCBI Taxonomy" id="412755"/>
    <lineage>
        <taxon>unclassified sequences</taxon>
        <taxon>metagenomes</taxon>
        <taxon>ecological metagenomes</taxon>
    </lineage>
</organism>
<feature type="non-terminal residue" evidence="1">
    <location>
        <position position="60"/>
    </location>
</feature>
<evidence type="ECO:0000313" key="1">
    <source>
        <dbReference type="EMBL" id="GAH62976.1"/>
    </source>
</evidence>
<dbReference type="AlphaFoldDB" id="X1GYL0"/>
<protein>
    <submittedName>
        <fullName evidence="1">Uncharacterized protein</fullName>
    </submittedName>
</protein>
<sequence>MAELSEKEMLEKLKGFNTPSIANVVATYPSNPLCLGLYDPWRSNWLPLSLYARTKASTAA</sequence>
<proteinExistence type="predicted"/>
<accession>X1GYL0</accession>
<gene>
    <name evidence="1" type="ORF">S03H2_46289</name>
</gene>
<comment type="caution">
    <text evidence="1">The sequence shown here is derived from an EMBL/GenBank/DDBJ whole genome shotgun (WGS) entry which is preliminary data.</text>
</comment>
<name>X1GYL0_9ZZZZ</name>
<dbReference type="EMBL" id="BARU01029054">
    <property type="protein sequence ID" value="GAH62976.1"/>
    <property type="molecule type" value="Genomic_DNA"/>
</dbReference>
<reference evidence="1" key="1">
    <citation type="journal article" date="2014" name="Front. Microbiol.">
        <title>High frequency of phylogenetically diverse reductive dehalogenase-homologous genes in deep subseafloor sedimentary metagenomes.</title>
        <authorList>
            <person name="Kawai M."/>
            <person name="Futagami T."/>
            <person name="Toyoda A."/>
            <person name="Takaki Y."/>
            <person name="Nishi S."/>
            <person name="Hori S."/>
            <person name="Arai W."/>
            <person name="Tsubouchi T."/>
            <person name="Morono Y."/>
            <person name="Uchiyama I."/>
            <person name="Ito T."/>
            <person name="Fujiyama A."/>
            <person name="Inagaki F."/>
            <person name="Takami H."/>
        </authorList>
    </citation>
    <scope>NUCLEOTIDE SEQUENCE</scope>
    <source>
        <strain evidence="1">Expedition CK06-06</strain>
    </source>
</reference>